<name>N9PVJ8_9GAMM</name>
<evidence type="ECO:0000313" key="1">
    <source>
        <dbReference type="EMBL" id="ENX37514.1"/>
    </source>
</evidence>
<proteinExistence type="predicted"/>
<sequence length="42" mass="5152">MEGLNKKMQLLIQHQKLYQLKNYCQRLGKKKYSPEFFVFSRS</sequence>
<dbReference type="STRING" id="1217698.F888_02853"/>
<comment type="caution">
    <text evidence="1">The sequence shown here is derived from an EMBL/GenBank/DDBJ whole genome shotgun (WGS) entry which is preliminary data.</text>
</comment>
<organism evidence="1 2">
    <name type="scientific">Acinetobacter courvalinii</name>
    <dbReference type="NCBI Taxonomy" id="280147"/>
    <lineage>
        <taxon>Bacteria</taxon>
        <taxon>Pseudomonadati</taxon>
        <taxon>Pseudomonadota</taxon>
        <taxon>Gammaproteobacteria</taxon>
        <taxon>Moraxellales</taxon>
        <taxon>Moraxellaceae</taxon>
        <taxon>Acinetobacter</taxon>
    </lineage>
</organism>
<dbReference type="AlphaFoldDB" id="N9PVJ8"/>
<keyword evidence="2" id="KW-1185">Reference proteome</keyword>
<dbReference type="EMBL" id="APSA01000007">
    <property type="protein sequence ID" value="ENX37514.1"/>
    <property type="molecule type" value="Genomic_DNA"/>
</dbReference>
<accession>N9PVJ8</accession>
<dbReference type="PATRIC" id="fig|1217698.3.peg.2794"/>
<gene>
    <name evidence="1" type="ORF">F888_02853</name>
</gene>
<dbReference type="HOGENOM" id="CLU_3245855_0_0_6"/>
<reference evidence="1 2" key="1">
    <citation type="submission" date="2013-02" db="EMBL/GenBank/DDBJ databases">
        <title>The Genome Sequence of Acinetobacter sp. NIPH 3623.</title>
        <authorList>
            <consortium name="The Broad Institute Genome Sequencing Platform"/>
            <consortium name="The Broad Institute Genome Sequencing Center for Infectious Disease"/>
            <person name="Cerqueira G."/>
            <person name="Feldgarden M."/>
            <person name="Courvalin P."/>
            <person name="Perichon B."/>
            <person name="Grillot-Courvalin C."/>
            <person name="Clermont D."/>
            <person name="Rocha E."/>
            <person name="Yoon E.-J."/>
            <person name="Nemec A."/>
            <person name="Walker B."/>
            <person name="Young S.K."/>
            <person name="Zeng Q."/>
            <person name="Gargeya S."/>
            <person name="Fitzgerald M."/>
            <person name="Haas B."/>
            <person name="Abouelleil A."/>
            <person name="Alvarado L."/>
            <person name="Arachchi H.M."/>
            <person name="Berlin A.M."/>
            <person name="Chapman S.B."/>
            <person name="Dewar J."/>
            <person name="Goldberg J."/>
            <person name="Griggs A."/>
            <person name="Gujja S."/>
            <person name="Hansen M."/>
            <person name="Howarth C."/>
            <person name="Imamovic A."/>
            <person name="Larimer J."/>
            <person name="McCowan C."/>
            <person name="Murphy C."/>
            <person name="Neiman D."/>
            <person name="Pearson M."/>
            <person name="Priest M."/>
            <person name="Roberts A."/>
            <person name="Saif S."/>
            <person name="Shea T."/>
            <person name="Sisk P."/>
            <person name="Sykes S."/>
            <person name="Wortman J."/>
            <person name="Nusbaum C."/>
            <person name="Birren B."/>
        </authorList>
    </citation>
    <scope>NUCLEOTIDE SEQUENCE [LARGE SCALE GENOMIC DNA]</scope>
    <source>
        <strain evidence="1 2">NIPH 3623</strain>
    </source>
</reference>
<dbReference type="Proteomes" id="UP000013200">
    <property type="component" value="Unassembled WGS sequence"/>
</dbReference>
<protein>
    <submittedName>
        <fullName evidence="1">Uncharacterized protein</fullName>
    </submittedName>
</protein>
<evidence type="ECO:0000313" key="2">
    <source>
        <dbReference type="Proteomes" id="UP000013200"/>
    </source>
</evidence>